<reference evidence="2 3" key="1">
    <citation type="submission" date="2024-06" db="EMBL/GenBank/DDBJ databases">
        <title>The Natural Products Discovery Center: Release of the First 8490 Sequenced Strains for Exploring Actinobacteria Biosynthetic Diversity.</title>
        <authorList>
            <person name="Kalkreuter E."/>
            <person name="Kautsar S.A."/>
            <person name="Yang D."/>
            <person name="Bader C.D."/>
            <person name="Teijaro C.N."/>
            <person name="Fluegel L."/>
            <person name="Davis C.M."/>
            <person name="Simpson J.R."/>
            <person name="Lauterbach L."/>
            <person name="Steele A.D."/>
            <person name="Gui C."/>
            <person name="Meng S."/>
            <person name="Li G."/>
            <person name="Viehrig K."/>
            <person name="Ye F."/>
            <person name="Su P."/>
            <person name="Kiefer A.F."/>
            <person name="Nichols A."/>
            <person name="Cepeda A.J."/>
            <person name="Yan W."/>
            <person name="Fan B."/>
            <person name="Jiang Y."/>
            <person name="Adhikari A."/>
            <person name="Zheng C.-J."/>
            <person name="Schuster L."/>
            <person name="Cowan T.M."/>
            <person name="Smanski M.J."/>
            <person name="Chevrette M.G."/>
            <person name="De Carvalho L.P.S."/>
            <person name="Shen B."/>
        </authorList>
    </citation>
    <scope>NUCLEOTIDE SEQUENCE [LARGE SCALE GENOMIC DNA]</scope>
    <source>
        <strain evidence="2 3">NPDC001166</strain>
    </source>
</reference>
<proteinExistence type="predicted"/>
<keyword evidence="3" id="KW-1185">Reference proteome</keyword>
<evidence type="ECO:0008006" key="4">
    <source>
        <dbReference type="Google" id="ProtNLM"/>
    </source>
</evidence>
<sequence length="270" mass="28773">MTWRTWGTWRALIASLALLIGLTAAGASPAFAGLDGPVANYIDQHCGIDTIGSGKTTIAVPVDRVTLNLEAVGHSPADSKITAVYTIPGTSKYGTLFGQFDPVKGNATFNYTVDNPPAGATLSISYEVAWTDGTYYSATRTRPLLTCTRDDITGVDSGYGGAEARATVFQQCTSVGTWPYSVRAVDVTVHLSHDRYPADYAGQQVWADYWIPGKKGYTSGVSGTANSVGDAWVTFRLVAPPTGAELDILSSVRSVYGRTYPVHTWVPISC</sequence>
<name>A0ABV1UKU6_9ACTN</name>
<organism evidence="2 3">
    <name type="scientific">Streptomyces sp. 900105245</name>
    <dbReference type="NCBI Taxonomy" id="3154379"/>
    <lineage>
        <taxon>Bacteria</taxon>
        <taxon>Bacillati</taxon>
        <taxon>Actinomycetota</taxon>
        <taxon>Actinomycetes</taxon>
        <taxon>Kitasatosporales</taxon>
        <taxon>Streptomycetaceae</taxon>
        <taxon>Streptomyces</taxon>
    </lineage>
</organism>
<gene>
    <name evidence="2" type="ORF">ABT272_39965</name>
</gene>
<dbReference type="Proteomes" id="UP001470023">
    <property type="component" value="Unassembled WGS sequence"/>
</dbReference>
<evidence type="ECO:0000313" key="2">
    <source>
        <dbReference type="EMBL" id="MER6433836.1"/>
    </source>
</evidence>
<protein>
    <recommendedName>
        <fullName evidence="4">Secreted protein</fullName>
    </recommendedName>
</protein>
<feature type="chain" id="PRO_5045689127" description="Secreted protein" evidence="1">
    <location>
        <begin position="33"/>
        <end position="270"/>
    </location>
</feature>
<evidence type="ECO:0000256" key="1">
    <source>
        <dbReference type="SAM" id="SignalP"/>
    </source>
</evidence>
<dbReference type="RefSeq" id="WP_352065825.1">
    <property type="nucleotide sequence ID" value="NZ_JBEPAZ010000071.1"/>
</dbReference>
<keyword evidence="1" id="KW-0732">Signal</keyword>
<feature type="signal peptide" evidence="1">
    <location>
        <begin position="1"/>
        <end position="32"/>
    </location>
</feature>
<accession>A0ABV1UKU6</accession>
<dbReference type="EMBL" id="JBEPAZ010000071">
    <property type="protein sequence ID" value="MER6433836.1"/>
    <property type="molecule type" value="Genomic_DNA"/>
</dbReference>
<evidence type="ECO:0000313" key="3">
    <source>
        <dbReference type="Proteomes" id="UP001470023"/>
    </source>
</evidence>
<comment type="caution">
    <text evidence="2">The sequence shown here is derived from an EMBL/GenBank/DDBJ whole genome shotgun (WGS) entry which is preliminary data.</text>
</comment>